<dbReference type="Proteomes" id="UP000505355">
    <property type="component" value="Chromosome"/>
</dbReference>
<dbReference type="InterPro" id="IPR043744">
    <property type="entry name" value="DUF5689"/>
</dbReference>
<evidence type="ECO:0000259" key="1">
    <source>
        <dbReference type="Pfam" id="PF18942"/>
    </source>
</evidence>
<evidence type="ECO:0000313" key="3">
    <source>
        <dbReference type="Proteomes" id="UP000505355"/>
    </source>
</evidence>
<dbReference type="EMBL" id="CP054139">
    <property type="protein sequence ID" value="QKJ30633.1"/>
    <property type="molecule type" value="Genomic_DNA"/>
</dbReference>
<protein>
    <recommendedName>
        <fullName evidence="1">DUF5689 domain-containing protein</fullName>
    </recommendedName>
</protein>
<reference evidence="2 3" key="1">
    <citation type="submission" date="2020-05" db="EMBL/GenBank/DDBJ databases">
        <title>Mucilaginibacter mali sp. nov.</title>
        <authorList>
            <person name="Kim H.S."/>
            <person name="Lee K.C."/>
            <person name="Suh M.K."/>
            <person name="Kim J.-S."/>
            <person name="Han K.-I."/>
            <person name="Eom M.K."/>
            <person name="Shin Y.K."/>
            <person name="Lee J.-S."/>
        </authorList>
    </citation>
    <scope>NUCLEOTIDE SEQUENCE [LARGE SCALE GENOMIC DNA]</scope>
    <source>
        <strain evidence="2 3">G2-14</strain>
    </source>
</reference>
<sequence length="433" mass="45384">MKKILGAFLMAIVGMLTLNSCQKDINHAIGTINPYASLYVVKSVYQGADVQIQSDALNGAVKTGGIVISNNSGANFPAGSLVIQNTTRGFTRGIIIDLGAATIPFAVGDSVNINVVGATLTKVGSSLHLSGVSVGNITKISSGVTVTPKTVALGELVANFGLYESTLVKVTADTKPLPATGEKYVGNKVLNDGGTNNMNLYTQTGASVATVSLPASATYTVIPVYGSATGGYGDVQQVRLRTIADVENASGPIYAGYPESFETPDASVKASYNMNTAAVPDNSIDLKTGNWKLEQAILGNLNANRDRFNAPGLQCIRMQQSLSVPGYVQMNFDLNSGASKVTFWQGAYSTDVSSTFKLQYSTDSGVTWVDATASGRTTANIATLTGGSKQETYLFNISGKVRFRIMKLGLGTTSAPTILNGRLCIEDIAIYSN</sequence>
<organism evidence="2 3">
    <name type="scientific">Mucilaginibacter mali</name>
    <dbReference type="NCBI Taxonomy" id="2740462"/>
    <lineage>
        <taxon>Bacteria</taxon>
        <taxon>Pseudomonadati</taxon>
        <taxon>Bacteroidota</taxon>
        <taxon>Sphingobacteriia</taxon>
        <taxon>Sphingobacteriales</taxon>
        <taxon>Sphingobacteriaceae</taxon>
        <taxon>Mucilaginibacter</taxon>
    </lineage>
</organism>
<keyword evidence="3" id="KW-1185">Reference proteome</keyword>
<gene>
    <name evidence="2" type="ORF">HQ865_12995</name>
</gene>
<accession>A0A7D4TN47</accession>
<evidence type="ECO:0000313" key="2">
    <source>
        <dbReference type="EMBL" id="QKJ30633.1"/>
    </source>
</evidence>
<feature type="domain" description="DUF5689" evidence="1">
    <location>
        <begin position="41"/>
        <end position="246"/>
    </location>
</feature>
<dbReference type="KEGG" id="mmab:HQ865_12995"/>
<proteinExistence type="predicted"/>
<dbReference type="Pfam" id="PF18942">
    <property type="entry name" value="DUF5689"/>
    <property type="match status" value="1"/>
</dbReference>
<dbReference type="RefSeq" id="WP_173415306.1">
    <property type="nucleotide sequence ID" value="NZ_CP054139.1"/>
</dbReference>
<name>A0A7D4TN47_9SPHI</name>
<dbReference type="AlphaFoldDB" id="A0A7D4TN47"/>